<dbReference type="Proteomes" id="UP000070558">
    <property type="component" value="Unassembled WGS sequence"/>
</dbReference>
<reference evidence="1 2" key="1">
    <citation type="submission" date="2016-01" db="EMBL/GenBank/DDBJ databases">
        <authorList>
            <person name="Oliw E.H."/>
        </authorList>
    </citation>
    <scope>NUCLEOTIDE SEQUENCE [LARGE SCALE GENOMIC DNA]</scope>
    <source>
        <strain evidence="1 2">GED7760B</strain>
    </source>
</reference>
<proteinExistence type="predicted"/>
<evidence type="ECO:0000313" key="1">
    <source>
        <dbReference type="EMBL" id="KXA18091.1"/>
    </source>
</evidence>
<dbReference type="EMBL" id="LRQA01000040">
    <property type="protein sequence ID" value="KXA18091.1"/>
    <property type="molecule type" value="Genomic_DNA"/>
</dbReference>
<comment type="caution">
    <text evidence="1">The sequence shown here is derived from an EMBL/GenBank/DDBJ whole genome shotgun (WGS) entry which is preliminary data.</text>
</comment>
<protein>
    <submittedName>
        <fullName evidence="1">Uncharacterized protein</fullName>
    </submittedName>
</protein>
<dbReference type="AlphaFoldDB" id="A0A133NP75"/>
<evidence type="ECO:0000313" key="2">
    <source>
        <dbReference type="Proteomes" id="UP000070558"/>
    </source>
</evidence>
<sequence length="42" mass="5062">MKADERYRNSHRGKIESRRAPEYTPLTYCKIKIKINRARLVV</sequence>
<accession>A0A133NP75</accession>
<name>A0A133NP75_GARVA</name>
<gene>
    <name evidence="1" type="ORF">HMPREF3216_00880</name>
</gene>
<organism evidence="1 2">
    <name type="scientific">Gardnerella vaginalis</name>
    <dbReference type="NCBI Taxonomy" id="2702"/>
    <lineage>
        <taxon>Bacteria</taxon>
        <taxon>Bacillati</taxon>
        <taxon>Actinomycetota</taxon>
        <taxon>Actinomycetes</taxon>
        <taxon>Bifidobacteriales</taxon>
        <taxon>Bifidobacteriaceae</taxon>
        <taxon>Gardnerella</taxon>
    </lineage>
</organism>